<evidence type="ECO:0000259" key="1">
    <source>
        <dbReference type="SMART" id="SM00065"/>
    </source>
</evidence>
<evidence type="ECO:0000313" key="3">
    <source>
        <dbReference type="Proteomes" id="UP001352852"/>
    </source>
</evidence>
<dbReference type="InterPro" id="IPR003018">
    <property type="entry name" value="GAF"/>
</dbReference>
<protein>
    <submittedName>
        <fullName evidence="2">cAMP and cAMP-inhibited cGMP 3',5'-cyclic phosphodiesterase 10A</fullName>
    </submittedName>
</protein>
<feature type="domain" description="GAF" evidence="1">
    <location>
        <begin position="187"/>
        <end position="340"/>
    </location>
</feature>
<reference evidence="2 3" key="1">
    <citation type="submission" date="2021-06" db="EMBL/GenBank/DDBJ databases">
        <authorList>
            <person name="Palmer J.M."/>
        </authorList>
    </citation>
    <scope>NUCLEOTIDE SEQUENCE [LARGE SCALE GENOMIC DNA]</scope>
    <source>
        <strain evidence="2 3">CL_MEX2019</strain>
        <tissue evidence="2">Muscle</tissue>
    </source>
</reference>
<dbReference type="SUPFAM" id="SSF55781">
    <property type="entry name" value="GAF domain-like"/>
    <property type="match status" value="1"/>
</dbReference>
<dbReference type="Gene3D" id="3.30.450.40">
    <property type="match status" value="1"/>
</dbReference>
<name>A0ABU7DXT3_9TELE</name>
<dbReference type="EMBL" id="JAHUTJ010041107">
    <property type="protein sequence ID" value="MED6279641.1"/>
    <property type="molecule type" value="Genomic_DNA"/>
</dbReference>
<proteinExistence type="predicted"/>
<dbReference type="SMART" id="SM00065">
    <property type="entry name" value="GAF"/>
    <property type="match status" value="1"/>
</dbReference>
<feature type="non-terminal residue" evidence="2">
    <location>
        <position position="353"/>
    </location>
</feature>
<keyword evidence="3" id="KW-1185">Reference proteome</keyword>
<dbReference type="Proteomes" id="UP001352852">
    <property type="component" value="Unassembled WGS sequence"/>
</dbReference>
<accession>A0ABU7DXT3</accession>
<comment type="caution">
    <text evidence="2">The sequence shown here is derived from an EMBL/GenBank/DDBJ whole genome shotgun (WGS) entry which is preliminary data.</text>
</comment>
<sequence>MWINYAPPPPTHPPTPSLSRFTPFPLWLCVDGCALLSLPLHIHRGATTPLRRTDPSSIFRRRTKLQLQRRTFLRGSSPSFCAHKSDMEDGPSSTSCFRRLTDCFLGASLTDEKVKAYLALHPQMLDEFVLESVSAETLDRWLKRKTSSRPADDTSTKEVSRYQDTNMQGVVYELNSFMEQRLDTGGDNKLLLYELSNIIKTATKADSFALYFLGECNNSLCLYTPRGAKDGHPSLVPSGPIAYGTTIAAYVAKTRKTLLVEDIKGDERFPDGTGQDSGIHVHSALCLPILTAIGDLIAILELHRHWGREPFKLRHQEVATANLAWASVAIHQVQMCRGLAKQTELNDFLLDVS</sequence>
<evidence type="ECO:0000313" key="2">
    <source>
        <dbReference type="EMBL" id="MED6279641.1"/>
    </source>
</evidence>
<organism evidence="2 3">
    <name type="scientific">Characodon lateralis</name>
    <dbReference type="NCBI Taxonomy" id="208331"/>
    <lineage>
        <taxon>Eukaryota</taxon>
        <taxon>Metazoa</taxon>
        <taxon>Chordata</taxon>
        <taxon>Craniata</taxon>
        <taxon>Vertebrata</taxon>
        <taxon>Euteleostomi</taxon>
        <taxon>Actinopterygii</taxon>
        <taxon>Neopterygii</taxon>
        <taxon>Teleostei</taxon>
        <taxon>Neoteleostei</taxon>
        <taxon>Acanthomorphata</taxon>
        <taxon>Ovalentaria</taxon>
        <taxon>Atherinomorphae</taxon>
        <taxon>Cyprinodontiformes</taxon>
        <taxon>Goodeidae</taxon>
        <taxon>Characodon</taxon>
    </lineage>
</organism>
<gene>
    <name evidence="2" type="primary">PDE10A_1</name>
    <name evidence="2" type="ORF">CHARACLAT_002865</name>
</gene>
<dbReference type="InterPro" id="IPR029016">
    <property type="entry name" value="GAF-like_dom_sf"/>
</dbReference>